<dbReference type="CDD" id="cd05233">
    <property type="entry name" value="SDR_c"/>
    <property type="match status" value="1"/>
</dbReference>
<dbReference type="InterPro" id="IPR002347">
    <property type="entry name" value="SDR_fam"/>
</dbReference>
<dbReference type="PRINTS" id="PR00080">
    <property type="entry name" value="SDRFAMILY"/>
</dbReference>
<gene>
    <name evidence="3" type="ORF">EXU32_13100</name>
</gene>
<keyword evidence="4" id="KW-1185">Reference proteome</keyword>
<dbReference type="SUPFAM" id="SSF51735">
    <property type="entry name" value="NAD(P)-binding Rossmann-fold domains"/>
    <property type="match status" value="1"/>
</dbReference>
<dbReference type="InterPro" id="IPR020904">
    <property type="entry name" value="Sc_DH/Rdtase_CS"/>
</dbReference>
<dbReference type="KEGG" id="jli:EXU32_13100"/>
<dbReference type="PRINTS" id="PR00081">
    <property type="entry name" value="GDHRDH"/>
</dbReference>
<dbReference type="GO" id="GO:0048038">
    <property type="term" value="F:quinone binding"/>
    <property type="evidence" value="ECO:0007669"/>
    <property type="project" value="TreeGrafter"/>
</dbReference>
<comment type="similarity">
    <text evidence="1">Belongs to the short-chain dehydrogenases/reductases (SDR) family.</text>
</comment>
<keyword evidence="2 3" id="KW-0560">Oxidoreductase</keyword>
<dbReference type="OrthoDB" id="4288312at2"/>
<dbReference type="Proteomes" id="UP000290408">
    <property type="component" value="Chromosome"/>
</dbReference>
<dbReference type="InterPro" id="IPR036291">
    <property type="entry name" value="NAD(P)-bd_dom_sf"/>
</dbReference>
<organism evidence="3 4">
    <name type="scientific">Janibacter limosus</name>
    <dbReference type="NCBI Taxonomy" id="53458"/>
    <lineage>
        <taxon>Bacteria</taxon>
        <taxon>Bacillati</taxon>
        <taxon>Actinomycetota</taxon>
        <taxon>Actinomycetes</taxon>
        <taxon>Micrococcales</taxon>
        <taxon>Intrasporangiaceae</taxon>
        <taxon>Janibacter</taxon>
    </lineage>
</organism>
<dbReference type="GO" id="GO:0006633">
    <property type="term" value="P:fatty acid biosynthetic process"/>
    <property type="evidence" value="ECO:0007669"/>
    <property type="project" value="TreeGrafter"/>
</dbReference>
<dbReference type="EC" id="1.1.1.47" evidence="3"/>
<evidence type="ECO:0000313" key="4">
    <source>
        <dbReference type="Proteomes" id="UP000290408"/>
    </source>
</evidence>
<dbReference type="RefSeq" id="WP_130630298.1">
    <property type="nucleotide sequence ID" value="NZ_CP036164.1"/>
</dbReference>
<accession>A0A4P6MVQ0</accession>
<dbReference type="EMBL" id="CP036164">
    <property type="protein sequence ID" value="QBF47099.1"/>
    <property type="molecule type" value="Genomic_DNA"/>
</dbReference>
<evidence type="ECO:0000256" key="2">
    <source>
        <dbReference type="ARBA" id="ARBA00023002"/>
    </source>
</evidence>
<protein>
    <submittedName>
        <fullName evidence="3">Glucose 1-dehydrogenase</fullName>
        <ecNumber evidence="3">1.1.1.47</ecNumber>
    </submittedName>
</protein>
<dbReference type="AlphaFoldDB" id="A0A4P6MVQ0"/>
<evidence type="ECO:0000256" key="1">
    <source>
        <dbReference type="ARBA" id="ARBA00006484"/>
    </source>
</evidence>
<name>A0A4P6MVQ0_9MICO</name>
<reference evidence="3 4" key="1">
    <citation type="submission" date="2019-02" db="EMBL/GenBank/DDBJ databases">
        <title>Genomic data mining of an Antarctic deep-sea actinobacterium, Janibacterlimosus P3-3-X1.</title>
        <authorList>
            <person name="Liao L."/>
            <person name="Chen B."/>
        </authorList>
    </citation>
    <scope>NUCLEOTIDE SEQUENCE [LARGE SCALE GENOMIC DNA]</scope>
    <source>
        <strain evidence="3 4">P3-3-X1</strain>
    </source>
</reference>
<sequence>MSEHSEHTGQVALITGGARGFGAAFAASFAADGVAVVLVDLDGAAAEETAAGLRAQGARALAIEADVTDEVGMSAAVARTVDTFGSLDILVNNAGLHLVRYNRPFAELGVDELRRLLDVNVVGLVVTTLAAREAMRAAGGGCVVNISSIAGYLSKTPYGVSKLAVRGVTVALANDLAADKIRVNAVAPGLMGTESALAELPTAMVEDFVSNLQLVHRLGEQDDVVAAVRYLCSPAASFITGETIKVSGGYPLGLM</sequence>
<dbReference type="Gene3D" id="3.40.50.720">
    <property type="entry name" value="NAD(P)-binding Rossmann-like Domain"/>
    <property type="match status" value="1"/>
</dbReference>
<dbReference type="PANTHER" id="PTHR42760">
    <property type="entry name" value="SHORT-CHAIN DEHYDROGENASES/REDUCTASES FAMILY MEMBER"/>
    <property type="match status" value="1"/>
</dbReference>
<dbReference type="Pfam" id="PF13561">
    <property type="entry name" value="adh_short_C2"/>
    <property type="match status" value="1"/>
</dbReference>
<dbReference type="PROSITE" id="PS00061">
    <property type="entry name" value="ADH_SHORT"/>
    <property type="match status" value="1"/>
</dbReference>
<proteinExistence type="inferred from homology"/>
<dbReference type="FunFam" id="3.40.50.720:FF:000084">
    <property type="entry name" value="Short-chain dehydrogenase reductase"/>
    <property type="match status" value="1"/>
</dbReference>
<evidence type="ECO:0000313" key="3">
    <source>
        <dbReference type="EMBL" id="QBF47099.1"/>
    </source>
</evidence>
<dbReference type="NCBIfam" id="NF005559">
    <property type="entry name" value="PRK07231.1"/>
    <property type="match status" value="1"/>
</dbReference>
<dbReference type="GO" id="GO:0047936">
    <property type="term" value="F:glucose 1-dehydrogenase [NAD(P)+] activity"/>
    <property type="evidence" value="ECO:0007669"/>
    <property type="project" value="UniProtKB-EC"/>
</dbReference>
<dbReference type="PANTHER" id="PTHR42760:SF133">
    <property type="entry name" value="3-OXOACYL-[ACYL-CARRIER-PROTEIN] REDUCTASE"/>
    <property type="match status" value="1"/>
</dbReference>